<dbReference type="SUPFAM" id="SSF52499">
    <property type="entry name" value="Isochorismatase-like hydrolases"/>
    <property type="match status" value="1"/>
</dbReference>
<dbReference type="OrthoDB" id="9796485at2"/>
<sequence length="184" mass="20733">MNKALLIIDYTNDFVAEDGALTCGEPARNIESRITSLCQKFVEEQQFVILAVDIHEPEDVFHPETTLFPPHNLRGSQGRELFGALQKVYLAHKDEPYVYWMDKTRYSAFAGTDLEIRLRARGIEELHIVGVATSICVLHTAIDAYNKGFSMTIHSDAIADFDAKGHLWAIQHFRQVLGGTVVQD</sequence>
<dbReference type="AlphaFoldDB" id="A0A1T2WZI6"/>
<feature type="domain" description="Isochorismatase-like" evidence="3">
    <location>
        <begin position="4"/>
        <end position="177"/>
    </location>
</feature>
<name>A0A1T2WZI6_9BACL</name>
<dbReference type="CDD" id="cd00431">
    <property type="entry name" value="cysteine_hydrolases"/>
    <property type="match status" value="1"/>
</dbReference>
<protein>
    <submittedName>
        <fullName evidence="4">Isochorismatase</fullName>
    </submittedName>
</protein>
<dbReference type="InterPro" id="IPR050272">
    <property type="entry name" value="Isochorismatase-like_hydrls"/>
</dbReference>
<dbReference type="InterPro" id="IPR036380">
    <property type="entry name" value="Isochorismatase-like_sf"/>
</dbReference>
<evidence type="ECO:0000313" key="5">
    <source>
        <dbReference type="Proteomes" id="UP000190188"/>
    </source>
</evidence>
<gene>
    <name evidence="4" type="ORF">BVG16_31720</name>
</gene>
<dbReference type="Proteomes" id="UP000190188">
    <property type="component" value="Unassembled WGS sequence"/>
</dbReference>
<evidence type="ECO:0000259" key="3">
    <source>
        <dbReference type="Pfam" id="PF00857"/>
    </source>
</evidence>
<dbReference type="PANTHER" id="PTHR43540">
    <property type="entry name" value="PEROXYUREIDOACRYLATE/UREIDOACRYLATE AMIDOHYDROLASE-RELATED"/>
    <property type="match status" value="1"/>
</dbReference>
<dbReference type="Pfam" id="PF00857">
    <property type="entry name" value="Isochorismatase"/>
    <property type="match status" value="1"/>
</dbReference>
<dbReference type="STRING" id="1324314.BVG16_31720"/>
<dbReference type="RefSeq" id="WP_078503198.1">
    <property type="nucleotide sequence ID" value="NZ_MSZX01000027.1"/>
</dbReference>
<dbReference type="InterPro" id="IPR000868">
    <property type="entry name" value="Isochorismatase-like_dom"/>
</dbReference>
<accession>A0A1T2WZI6</accession>
<evidence type="ECO:0000256" key="2">
    <source>
        <dbReference type="ARBA" id="ARBA00022801"/>
    </source>
</evidence>
<dbReference type="EMBL" id="MSZX01000027">
    <property type="protein sequence ID" value="OPA72886.1"/>
    <property type="molecule type" value="Genomic_DNA"/>
</dbReference>
<dbReference type="PANTHER" id="PTHR43540:SF10">
    <property type="entry name" value="ISOCHORISMATASE"/>
    <property type="match status" value="1"/>
</dbReference>
<proteinExistence type="inferred from homology"/>
<dbReference type="GO" id="GO:0016787">
    <property type="term" value="F:hydrolase activity"/>
    <property type="evidence" value="ECO:0007669"/>
    <property type="project" value="UniProtKB-KW"/>
</dbReference>
<comment type="caution">
    <text evidence="4">The sequence shown here is derived from an EMBL/GenBank/DDBJ whole genome shotgun (WGS) entry which is preliminary data.</text>
</comment>
<evidence type="ECO:0000256" key="1">
    <source>
        <dbReference type="ARBA" id="ARBA00006336"/>
    </source>
</evidence>
<reference evidence="4 5" key="1">
    <citation type="submission" date="2017-01" db="EMBL/GenBank/DDBJ databases">
        <title>Genome analysis of Paenibacillus selenitrireducens ES3-24.</title>
        <authorList>
            <person name="Xu D."/>
            <person name="Yao R."/>
            <person name="Zheng S."/>
        </authorList>
    </citation>
    <scope>NUCLEOTIDE SEQUENCE [LARGE SCALE GENOMIC DNA]</scope>
    <source>
        <strain evidence="4 5">ES3-24</strain>
    </source>
</reference>
<keyword evidence="5" id="KW-1185">Reference proteome</keyword>
<evidence type="ECO:0000313" key="4">
    <source>
        <dbReference type="EMBL" id="OPA72886.1"/>
    </source>
</evidence>
<keyword evidence="2" id="KW-0378">Hydrolase</keyword>
<dbReference type="Gene3D" id="3.40.50.850">
    <property type="entry name" value="Isochorismatase-like"/>
    <property type="match status" value="1"/>
</dbReference>
<organism evidence="4 5">
    <name type="scientific">Paenibacillus selenitireducens</name>
    <dbReference type="NCBI Taxonomy" id="1324314"/>
    <lineage>
        <taxon>Bacteria</taxon>
        <taxon>Bacillati</taxon>
        <taxon>Bacillota</taxon>
        <taxon>Bacilli</taxon>
        <taxon>Bacillales</taxon>
        <taxon>Paenibacillaceae</taxon>
        <taxon>Paenibacillus</taxon>
    </lineage>
</organism>
<comment type="similarity">
    <text evidence="1">Belongs to the isochorismatase family.</text>
</comment>